<evidence type="ECO:0000256" key="1">
    <source>
        <dbReference type="ARBA" id="ARBA00006484"/>
    </source>
</evidence>
<keyword evidence="2" id="KW-0560">Oxidoreductase</keyword>
<gene>
    <name evidence="4" type="ORF">XM53_14475</name>
</gene>
<dbReference type="OrthoDB" id="8280747at2"/>
<name>A0A0T5NTC4_9RHOB</name>
<dbReference type="SUPFAM" id="SSF51735">
    <property type="entry name" value="NAD(P)-binding Rossmann-fold domains"/>
    <property type="match status" value="1"/>
</dbReference>
<comment type="caution">
    <text evidence="4">The sequence shown here is derived from an EMBL/GenBank/DDBJ whole genome shotgun (WGS) entry which is preliminary data.</text>
</comment>
<accession>A0A0T5NTC4</accession>
<dbReference type="AlphaFoldDB" id="A0A0T5NTC4"/>
<organism evidence="4 5">
    <name type="scientific">Roseovarius atlanticus</name>
    <dbReference type="NCBI Taxonomy" id="1641875"/>
    <lineage>
        <taxon>Bacteria</taxon>
        <taxon>Pseudomonadati</taxon>
        <taxon>Pseudomonadota</taxon>
        <taxon>Alphaproteobacteria</taxon>
        <taxon>Rhodobacterales</taxon>
        <taxon>Roseobacteraceae</taxon>
        <taxon>Roseovarius</taxon>
    </lineage>
</organism>
<keyword evidence="5" id="KW-1185">Reference proteome</keyword>
<reference evidence="4 5" key="1">
    <citation type="submission" date="2015-04" db="EMBL/GenBank/DDBJ databases">
        <title>The draft genome sequence of Roseovarius sp.R12b.</title>
        <authorList>
            <person name="Li G."/>
            <person name="Lai Q."/>
            <person name="Shao Z."/>
            <person name="Yan P."/>
        </authorList>
    </citation>
    <scope>NUCLEOTIDE SEQUENCE [LARGE SCALE GENOMIC DNA]</scope>
    <source>
        <strain evidence="4 5">R12B</strain>
    </source>
</reference>
<dbReference type="STRING" id="1641875.XM53_14475"/>
<dbReference type="GO" id="GO:0016491">
    <property type="term" value="F:oxidoreductase activity"/>
    <property type="evidence" value="ECO:0007669"/>
    <property type="project" value="UniProtKB-KW"/>
</dbReference>
<dbReference type="CDD" id="cd05233">
    <property type="entry name" value="SDR_c"/>
    <property type="match status" value="1"/>
</dbReference>
<sequence length="257" mass="27545">MTETVTALRDGVAVVTGASRGLGLQLVKGFLDRGMRVAGIVRSTDVLSSLASESDGRFLPVTANIADPEQVKAAFAQIKNQLGPVTILINNAAVYPRRDILDETPASFMDTININLGGSFFACHNVLPVMMDLGFGRVINVVTFADQAPIPFAAAYSVSKGAQRVLTKVLVAEIGDRFPNIVFTDWVPGALQTEMGLPDGLPPEKAAQWGVTLALMDERDLQGAFFVENAQVLPPRSKKERVVQALLGQKPVARSLD</sequence>
<dbReference type="InterPro" id="IPR036291">
    <property type="entry name" value="NAD(P)-bd_dom_sf"/>
</dbReference>
<dbReference type="PANTHER" id="PTHR44196:SF1">
    <property type="entry name" value="DEHYDROGENASE_REDUCTASE SDR FAMILY MEMBER 7B"/>
    <property type="match status" value="1"/>
</dbReference>
<dbReference type="PRINTS" id="PR00081">
    <property type="entry name" value="GDHRDH"/>
</dbReference>
<evidence type="ECO:0000313" key="5">
    <source>
        <dbReference type="Proteomes" id="UP000051295"/>
    </source>
</evidence>
<dbReference type="Proteomes" id="UP000051295">
    <property type="component" value="Unassembled WGS sequence"/>
</dbReference>
<protein>
    <submittedName>
        <fullName evidence="4">Oxidoreductase</fullName>
    </submittedName>
</protein>
<dbReference type="EMBL" id="LAXJ01000016">
    <property type="protein sequence ID" value="KRS11887.1"/>
    <property type="molecule type" value="Genomic_DNA"/>
</dbReference>
<dbReference type="PRINTS" id="PR00080">
    <property type="entry name" value="SDRFAMILY"/>
</dbReference>
<evidence type="ECO:0000313" key="4">
    <source>
        <dbReference type="EMBL" id="KRS11887.1"/>
    </source>
</evidence>
<comment type="similarity">
    <text evidence="1 3">Belongs to the short-chain dehydrogenases/reductases (SDR) family.</text>
</comment>
<dbReference type="GO" id="GO:0016020">
    <property type="term" value="C:membrane"/>
    <property type="evidence" value="ECO:0007669"/>
    <property type="project" value="TreeGrafter"/>
</dbReference>
<dbReference type="PATRIC" id="fig|1641875.4.peg.698"/>
<dbReference type="Gene3D" id="3.40.50.720">
    <property type="entry name" value="NAD(P)-binding Rossmann-like Domain"/>
    <property type="match status" value="1"/>
</dbReference>
<proteinExistence type="inferred from homology"/>
<dbReference type="InterPro" id="IPR002347">
    <property type="entry name" value="SDR_fam"/>
</dbReference>
<dbReference type="PANTHER" id="PTHR44196">
    <property type="entry name" value="DEHYDROGENASE/REDUCTASE SDR FAMILY MEMBER 7B"/>
    <property type="match status" value="1"/>
</dbReference>
<dbReference type="Pfam" id="PF00106">
    <property type="entry name" value="adh_short"/>
    <property type="match status" value="1"/>
</dbReference>
<evidence type="ECO:0000256" key="2">
    <source>
        <dbReference type="ARBA" id="ARBA00023002"/>
    </source>
</evidence>
<evidence type="ECO:0000256" key="3">
    <source>
        <dbReference type="RuleBase" id="RU000363"/>
    </source>
</evidence>